<dbReference type="RefSeq" id="XP_045097880.1">
    <property type="nucleotide sequence ID" value="XM_045240113.1"/>
</dbReference>
<dbReference type="CTD" id="68919331"/>
<dbReference type="InParanoid" id="B6IEH7"/>
<organism evidence="1 2">
    <name type="scientific">Caenorhabditis briggsae</name>
    <dbReference type="NCBI Taxonomy" id="6238"/>
    <lineage>
        <taxon>Eukaryota</taxon>
        <taxon>Metazoa</taxon>
        <taxon>Ecdysozoa</taxon>
        <taxon>Nematoda</taxon>
        <taxon>Chromadorea</taxon>
        <taxon>Rhabditida</taxon>
        <taxon>Rhabditina</taxon>
        <taxon>Rhabditomorpha</taxon>
        <taxon>Rhabditoidea</taxon>
        <taxon>Rhabditidae</taxon>
        <taxon>Peloderinae</taxon>
        <taxon>Caenorhabditis</taxon>
    </lineage>
</organism>
<proteinExistence type="predicted"/>
<evidence type="ECO:0000313" key="2">
    <source>
        <dbReference type="Proteomes" id="UP000008549"/>
    </source>
</evidence>
<protein>
    <submittedName>
        <fullName evidence="1">Protein CBG27882</fullName>
    </submittedName>
</protein>
<reference evidence="1 2" key="1">
    <citation type="journal article" date="2003" name="PLoS Biol.">
        <title>The genome sequence of Caenorhabditis briggsae: a platform for comparative genomics.</title>
        <authorList>
            <person name="Stein L.D."/>
            <person name="Bao Z."/>
            <person name="Blasiar D."/>
            <person name="Blumenthal T."/>
            <person name="Brent M.R."/>
            <person name="Chen N."/>
            <person name="Chinwalla A."/>
            <person name="Clarke L."/>
            <person name="Clee C."/>
            <person name="Coghlan A."/>
            <person name="Coulson A."/>
            <person name="D'Eustachio P."/>
            <person name="Fitch D.H."/>
            <person name="Fulton L.A."/>
            <person name="Fulton R.E."/>
            <person name="Griffiths-Jones S."/>
            <person name="Harris T.W."/>
            <person name="Hillier L.W."/>
            <person name="Kamath R."/>
            <person name="Kuwabara P.E."/>
            <person name="Mardis E.R."/>
            <person name="Marra M.A."/>
            <person name="Miner T.L."/>
            <person name="Minx P."/>
            <person name="Mullikin J.C."/>
            <person name="Plumb R.W."/>
            <person name="Rogers J."/>
            <person name="Schein J.E."/>
            <person name="Sohrmann M."/>
            <person name="Spieth J."/>
            <person name="Stajich J.E."/>
            <person name="Wei C."/>
            <person name="Willey D."/>
            <person name="Wilson R.K."/>
            <person name="Durbin R."/>
            <person name="Waterston R.H."/>
        </authorList>
    </citation>
    <scope>NUCLEOTIDE SEQUENCE [LARGE SCALE GENOMIC DNA]</scope>
    <source>
        <strain evidence="1 2">AF16</strain>
    </source>
</reference>
<keyword evidence="2" id="KW-1185">Reference proteome</keyword>
<reference evidence="1 2" key="2">
    <citation type="journal article" date="2011" name="PLoS Genet.">
        <title>Caenorhabditis briggsae recombinant inbred line genotypes reveal inter-strain incompatibility and the evolution of recombination.</title>
        <authorList>
            <person name="Ross J.A."/>
            <person name="Koboldt D.C."/>
            <person name="Staisch J.E."/>
            <person name="Chamberlin H.M."/>
            <person name="Gupta B.P."/>
            <person name="Miller R.D."/>
            <person name="Baird S.E."/>
            <person name="Haag E.S."/>
        </authorList>
    </citation>
    <scope>NUCLEOTIDE SEQUENCE [LARGE SCALE GENOMIC DNA]</scope>
    <source>
        <strain evidence="1 2">AF16</strain>
    </source>
</reference>
<evidence type="ECO:0000313" key="1">
    <source>
        <dbReference type="EMBL" id="CAR98307.1"/>
    </source>
</evidence>
<dbReference type="GeneID" id="68919331"/>
<evidence type="ECO:0000313" key="3">
    <source>
        <dbReference type="WormBase" id="CBG27882"/>
    </source>
</evidence>
<gene>
    <name evidence="1 3" type="ORF">CBG27882</name>
    <name evidence="1" type="ORF">CBG_27882</name>
</gene>
<dbReference type="HOGENOM" id="CLU_3426977_0_0_1"/>
<dbReference type="KEGG" id="cbr:CBG_27882"/>
<name>B6IEH7_CAEBR</name>
<dbReference type="Proteomes" id="UP000008549">
    <property type="component" value="Unassembled WGS sequence"/>
</dbReference>
<dbReference type="AlphaFoldDB" id="B6IEH7"/>
<sequence>MILTEGKQQIGDATVQSQVIH</sequence>
<accession>B6IEH7</accession>
<dbReference type="WormBase" id="CBG27882">
    <property type="protein sequence ID" value="CBP39250"/>
    <property type="gene ID" value="WBGene00089296"/>
</dbReference>
<dbReference type="EMBL" id="HE601409">
    <property type="protein sequence ID" value="CAR98307.1"/>
    <property type="molecule type" value="Genomic_DNA"/>
</dbReference>